<dbReference type="OrthoDB" id="21443at2759"/>
<evidence type="ECO:0000256" key="1">
    <source>
        <dbReference type="SAM" id="MobiDB-lite"/>
    </source>
</evidence>
<keyword evidence="4" id="KW-1185">Reference proteome</keyword>
<dbReference type="PANTHER" id="PTHR14523:SF1">
    <property type="entry name" value="HOMOLOGOUS RECOMBINATION OB-FOLD PROTEIN"/>
    <property type="match status" value="1"/>
</dbReference>
<feature type="compositionally biased region" description="Basic and acidic residues" evidence="1">
    <location>
        <begin position="245"/>
        <end position="258"/>
    </location>
</feature>
<evidence type="ECO:0000313" key="4">
    <source>
        <dbReference type="Proteomes" id="UP000051574"/>
    </source>
</evidence>
<comment type="caution">
    <text evidence="3">The sequence shown here is derived from an EMBL/GenBank/DDBJ whole genome shotgun (WGS) entry which is preliminary data.</text>
</comment>
<evidence type="ECO:0000259" key="2">
    <source>
        <dbReference type="Pfam" id="PF15072"/>
    </source>
</evidence>
<proteinExistence type="predicted"/>
<dbReference type="PANTHER" id="PTHR14523">
    <property type="entry name" value="UNCHARACTERIZED PROTEIN C17ORF53 HOMOLOG"/>
    <property type="match status" value="1"/>
</dbReference>
<gene>
    <name evidence="3" type="ORF">AMK59_3499</name>
</gene>
<dbReference type="Pfam" id="PF15072">
    <property type="entry name" value="HROB"/>
    <property type="match status" value="1"/>
</dbReference>
<dbReference type="Proteomes" id="UP000051574">
    <property type="component" value="Unassembled WGS sequence"/>
</dbReference>
<dbReference type="EMBL" id="LJIG01009603">
    <property type="protein sequence ID" value="KRT82750.1"/>
    <property type="molecule type" value="Genomic_DNA"/>
</dbReference>
<protein>
    <recommendedName>
        <fullName evidence="2">Homologous recombination OB-fold protein OB-fold domain-containing protein</fullName>
    </recommendedName>
</protein>
<feature type="non-terminal residue" evidence="3">
    <location>
        <position position="1"/>
    </location>
</feature>
<feature type="region of interest" description="Disordered" evidence="1">
    <location>
        <begin position="1"/>
        <end position="20"/>
    </location>
</feature>
<dbReference type="InterPro" id="IPR058570">
    <property type="entry name" value="HROB_OB"/>
</dbReference>
<dbReference type="GO" id="GO:0000725">
    <property type="term" value="P:recombinational repair"/>
    <property type="evidence" value="ECO:0007669"/>
    <property type="project" value="InterPro"/>
</dbReference>
<dbReference type="InterPro" id="IPR028045">
    <property type="entry name" value="HROB"/>
</dbReference>
<dbReference type="AlphaFoldDB" id="A0A0T6B6F1"/>
<organism evidence="3 4">
    <name type="scientific">Oryctes borbonicus</name>
    <dbReference type="NCBI Taxonomy" id="1629725"/>
    <lineage>
        <taxon>Eukaryota</taxon>
        <taxon>Metazoa</taxon>
        <taxon>Ecdysozoa</taxon>
        <taxon>Arthropoda</taxon>
        <taxon>Hexapoda</taxon>
        <taxon>Insecta</taxon>
        <taxon>Pterygota</taxon>
        <taxon>Neoptera</taxon>
        <taxon>Endopterygota</taxon>
        <taxon>Coleoptera</taxon>
        <taxon>Polyphaga</taxon>
        <taxon>Scarabaeiformia</taxon>
        <taxon>Scarabaeidae</taxon>
        <taxon>Dynastinae</taxon>
        <taxon>Oryctes</taxon>
    </lineage>
</organism>
<sequence>PAGLFPESNESLDPSKRSDDEGPFLLSTQLLHSQSANLTFQEATWQDMRRDFDSSELSKKYNIERIKNNVSHNFINKKVPFLAGIIKEVKNTSKTPIFVLADPTGEIEALISSELYEEYNEFLISNSVLILKQFSILSVNPCKHYVNITIDNLIRIYSCKESSEDYVKIVHIREMSISNLERDINDFVDKYAMLQDDLDGEQVINVGKRPNDTNTKNFINAKIANNGVNGSYVTIKSQSANGRRSNNDTKLTKKRTGD</sequence>
<reference evidence="3 4" key="1">
    <citation type="submission" date="2015-09" db="EMBL/GenBank/DDBJ databases">
        <title>Draft genome of the scarab beetle Oryctes borbonicus.</title>
        <authorList>
            <person name="Meyer J.M."/>
            <person name="Markov G.V."/>
            <person name="Baskaran P."/>
            <person name="Herrmann M."/>
            <person name="Sommer R.J."/>
            <person name="Roedelsperger C."/>
        </authorList>
    </citation>
    <scope>NUCLEOTIDE SEQUENCE [LARGE SCALE GENOMIC DNA]</scope>
    <source>
        <strain evidence="3">OB123</strain>
        <tissue evidence="3">Whole animal</tissue>
    </source>
</reference>
<feature type="domain" description="Homologous recombination OB-fold protein OB-fold" evidence="2">
    <location>
        <begin position="77"/>
        <end position="158"/>
    </location>
</feature>
<accession>A0A0T6B6F1</accession>
<name>A0A0T6B6F1_9SCAR</name>
<feature type="region of interest" description="Disordered" evidence="1">
    <location>
        <begin position="239"/>
        <end position="258"/>
    </location>
</feature>
<evidence type="ECO:0000313" key="3">
    <source>
        <dbReference type="EMBL" id="KRT82750.1"/>
    </source>
</evidence>
<dbReference type="CDD" id="cd04485">
    <property type="entry name" value="DnaE_OBF"/>
    <property type="match status" value="1"/>
</dbReference>